<dbReference type="AlphaFoldDB" id="A0A2H0BTC7"/>
<dbReference type="GO" id="GO:0012505">
    <property type="term" value="C:endomembrane system"/>
    <property type="evidence" value="ECO:0007669"/>
    <property type="project" value="UniProtKB-SubCell"/>
</dbReference>
<accession>A0A2H0BTC7</accession>
<dbReference type="GO" id="GO:0005524">
    <property type="term" value="F:ATP binding"/>
    <property type="evidence" value="ECO:0007669"/>
    <property type="project" value="UniProtKB-UniRule"/>
</dbReference>
<dbReference type="InterPro" id="IPR036771">
    <property type="entry name" value="ATPsynth_dsu/esu_N"/>
</dbReference>
<feature type="domain" description="ATP synthase F1 complex delta/epsilon subunit N-terminal" evidence="8">
    <location>
        <begin position="4"/>
        <end position="76"/>
    </location>
</feature>
<name>A0A2H0BTC7_9BACT</name>
<evidence type="ECO:0000256" key="2">
    <source>
        <dbReference type="ARBA" id="ARBA00005712"/>
    </source>
</evidence>
<keyword evidence="6 7" id="KW-0139">CF(1)</keyword>
<evidence type="ECO:0000256" key="6">
    <source>
        <dbReference type="ARBA" id="ARBA00023196"/>
    </source>
</evidence>
<reference evidence="9 10" key="1">
    <citation type="submission" date="2017-09" db="EMBL/GenBank/DDBJ databases">
        <title>Depth-based differentiation of microbial function through sediment-hosted aquifers and enrichment of novel symbionts in the deep terrestrial subsurface.</title>
        <authorList>
            <person name="Probst A.J."/>
            <person name="Ladd B."/>
            <person name="Jarett J.K."/>
            <person name="Geller-Mcgrath D.E."/>
            <person name="Sieber C.M."/>
            <person name="Emerson J.B."/>
            <person name="Anantharaman K."/>
            <person name="Thomas B.C."/>
            <person name="Malmstrom R."/>
            <person name="Stieglmeier M."/>
            <person name="Klingl A."/>
            <person name="Woyke T."/>
            <person name="Ryan C.M."/>
            <person name="Banfield J.F."/>
        </authorList>
    </citation>
    <scope>NUCLEOTIDE SEQUENCE [LARGE SCALE GENOMIC DNA]</scope>
    <source>
        <strain evidence="9">CG22_combo_CG10-13_8_21_14_all_47_17</strain>
    </source>
</reference>
<comment type="caution">
    <text evidence="9">The sequence shown here is derived from an EMBL/GenBank/DDBJ whole genome shotgun (WGS) entry which is preliminary data.</text>
</comment>
<evidence type="ECO:0000256" key="1">
    <source>
        <dbReference type="ARBA" id="ARBA00004184"/>
    </source>
</evidence>
<keyword evidence="4 7" id="KW-0406">Ion transport</keyword>
<dbReference type="Proteomes" id="UP000231581">
    <property type="component" value="Unassembled WGS sequence"/>
</dbReference>
<keyword evidence="7" id="KW-0066">ATP synthesis</keyword>
<dbReference type="InterPro" id="IPR020546">
    <property type="entry name" value="ATP_synth_F1_dsu/esu_N"/>
</dbReference>
<keyword evidence="7" id="KW-0375">Hydrogen ion transport</keyword>
<organism evidence="9 10">
    <name type="scientific">Candidatus Uhrbacteria bacterium CG22_combo_CG10-13_8_21_14_all_47_17</name>
    <dbReference type="NCBI Taxonomy" id="1975041"/>
    <lineage>
        <taxon>Bacteria</taxon>
        <taxon>Candidatus Uhriibacteriota</taxon>
    </lineage>
</organism>
<dbReference type="GO" id="GO:0005886">
    <property type="term" value="C:plasma membrane"/>
    <property type="evidence" value="ECO:0007669"/>
    <property type="project" value="UniProtKB-SubCell"/>
</dbReference>
<sequence>METMHCTLRTPERTWYDGEASLVSGASETGDLQVFPGHTAMTTTVGFSEFVIENGDHKEVFLTKQGFIHTDPEKNSIDILVFSCDKKEEVNVKSLKEYREFILEKLRDHKNLNAFQVKYLEESQSALEKQLEVLE</sequence>
<dbReference type="InterPro" id="IPR001469">
    <property type="entry name" value="ATP_synth_F1_dsu/esu"/>
</dbReference>
<keyword evidence="7" id="KW-1003">Cell membrane</keyword>
<evidence type="ECO:0000256" key="4">
    <source>
        <dbReference type="ARBA" id="ARBA00023065"/>
    </source>
</evidence>
<protein>
    <recommendedName>
        <fullName evidence="7">ATP synthase epsilon chain</fullName>
    </recommendedName>
    <alternativeName>
        <fullName evidence="7">ATP synthase F1 sector epsilon subunit</fullName>
    </alternativeName>
    <alternativeName>
        <fullName evidence="7">F-ATPase epsilon subunit</fullName>
    </alternativeName>
</protein>
<evidence type="ECO:0000256" key="3">
    <source>
        <dbReference type="ARBA" id="ARBA00022448"/>
    </source>
</evidence>
<evidence type="ECO:0000256" key="5">
    <source>
        <dbReference type="ARBA" id="ARBA00023136"/>
    </source>
</evidence>
<evidence type="ECO:0000259" key="8">
    <source>
        <dbReference type="Pfam" id="PF02823"/>
    </source>
</evidence>
<comment type="similarity">
    <text evidence="2 7">Belongs to the ATPase epsilon chain family.</text>
</comment>
<dbReference type="EMBL" id="PCSZ01000011">
    <property type="protein sequence ID" value="PIP60946.1"/>
    <property type="molecule type" value="Genomic_DNA"/>
</dbReference>
<dbReference type="GO" id="GO:0046933">
    <property type="term" value="F:proton-transporting ATP synthase activity, rotational mechanism"/>
    <property type="evidence" value="ECO:0007669"/>
    <property type="project" value="UniProtKB-UniRule"/>
</dbReference>
<comment type="subcellular location">
    <subcellularLocation>
        <location evidence="7">Cell membrane</location>
        <topology evidence="7">Peripheral membrane protein</topology>
    </subcellularLocation>
    <subcellularLocation>
        <location evidence="1">Endomembrane system</location>
        <topology evidence="1">Peripheral membrane protein</topology>
    </subcellularLocation>
</comment>
<dbReference type="HAMAP" id="MF_00530">
    <property type="entry name" value="ATP_synth_epsil_bac"/>
    <property type="match status" value="1"/>
</dbReference>
<proteinExistence type="inferred from homology"/>
<evidence type="ECO:0000313" key="10">
    <source>
        <dbReference type="Proteomes" id="UP000231581"/>
    </source>
</evidence>
<dbReference type="Pfam" id="PF02823">
    <property type="entry name" value="ATP-synt_DE_N"/>
    <property type="match status" value="1"/>
</dbReference>
<comment type="function">
    <text evidence="7">Produces ATP from ADP in the presence of a proton gradient across the membrane.</text>
</comment>
<dbReference type="SUPFAM" id="SSF51344">
    <property type="entry name" value="Epsilon subunit of F1F0-ATP synthase N-terminal domain"/>
    <property type="match status" value="1"/>
</dbReference>
<gene>
    <name evidence="7" type="primary">atpC</name>
    <name evidence="9" type="ORF">COX00_00435</name>
</gene>
<keyword evidence="5 7" id="KW-0472">Membrane</keyword>
<dbReference type="Gene3D" id="2.60.15.10">
    <property type="entry name" value="F0F1 ATP synthase delta/epsilon subunit, N-terminal"/>
    <property type="match status" value="1"/>
</dbReference>
<comment type="subunit">
    <text evidence="7">F-type ATPases have 2 components, CF(1) - the catalytic core - and CF(0) - the membrane proton channel. CF(1) has five subunits: alpha(3), beta(3), gamma(1), delta(1), epsilon(1). CF(0) has three main subunits: a, b and c.</text>
</comment>
<keyword evidence="3 7" id="KW-0813">Transport</keyword>
<evidence type="ECO:0000313" key="9">
    <source>
        <dbReference type="EMBL" id="PIP60946.1"/>
    </source>
</evidence>
<dbReference type="GO" id="GO:0045259">
    <property type="term" value="C:proton-transporting ATP synthase complex"/>
    <property type="evidence" value="ECO:0007669"/>
    <property type="project" value="UniProtKB-KW"/>
</dbReference>
<evidence type="ECO:0000256" key="7">
    <source>
        <dbReference type="HAMAP-Rule" id="MF_00530"/>
    </source>
</evidence>